<keyword evidence="2" id="KW-1185">Reference proteome</keyword>
<evidence type="ECO:0000313" key="1">
    <source>
        <dbReference type="EMBL" id="GIZ00432.1"/>
    </source>
</evidence>
<sequence length="109" mass="12809">MVVTQEENVKINIVLHSKFFENRTLPPNKEVRPVEFTSNYIFIGEDDILSGRWLGEGWWWTTGKIDRSRTLNVREFILESRDEIILASWKRARTPLSDEFRVPPAGLFT</sequence>
<comment type="caution">
    <text evidence="1">The sequence shown here is derived from an EMBL/GenBank/DDBJ whole genome shotgun (WGS) entry which is preliminary data.</text>
</comment>
<evidence type="ECO:0000313" key="2">
    <source>
        <dbReference type="Proteomes" id="UP001054945"/>
    </source>
</evidence>
<name>A0AAV4XZ92_CAEEX</name>
<reference evidence="1 2" key="1">
    <citation type="submission" date="2021-06" db="EMBL/GenBank/DDBJ databases">
        <title>Caerostris extrusa draft genome.</title>
        <authorList>
            <person name="Kono N."/>
            <person name="Arakawa K."/>
        </authorList>
    </citation>
    <scope>NUCLEOTIDE SEQUENCE [LARGE SCALE GENOMIC DNA]</scope>
</reference>
<dbReference type="Proteomes" id="UP001054945">
    <property type="component" value="Unassembled WGS sequence"/>
</dbReference>
<dbReference type="EMBL" id="BPLR01001154">
    <property type="protein sequence ID" value="GIZ00432.1"/>
    <property type="molecule type" value="Genomic_DNA"/>
</dbReference>
<accession>A0AAV4XZ92</accession>
<proteinExistence type="predicted"/>
<organism evidence="1 2">
    <name type="scientific">Caerostris extrusa</name>
    <name type="common">Bark spider</name>
    <name type="synonym">Caerostris bankana</name>
    <dbReference type="NCBI Taxonomy" id="172846"/>
    <lineage>
        <taxon>Eukaryota</taxon>
        <taxon>Metazoa</taxon>
        <taxon>Ecdysozoa</taxon>
        <taxon>Arthropoda</taxon>
        <taxon>Chelicerata</taxon>
        <taxon>Arachnida</taxon>
        <taxon>Araneae</taxon>
        <taxon>Araneomorphae</taxon>
        <taxon>Entelegynae</taxon>
        <taxon>Araneoidea</taxon>
        <taxon>Araneidae</taxon>
        <taxon>Caerostris</taxon>
    </lineage>
</organism>
<dbReference type="AlphaFoldDB" id="A0AAV4XZ92"/>
<protein>
    <submittedName>
        <fullName evidence="1">Uncharacterized protein</fullName>
    </submittedName>
</protein>
<gene>
    <name evidence="1" type="ORF">CEXT_118941</name>
</gene>